<sequence>MGKIKPPSKKQNPPKKSLDSLSSSELNVSSPDPLSDDGTRVSESTTPPFAPFVPPVAQDDLIEISSLTVLDLKSTSVKAVTSVGPEEHKMQLGLGSATIPVGVPTAPIFGTVKATSIAGPVLSDSKKIENDDIPPAPTKDSWSNLFKNTSKKLEKKGEAFTLPSGEACVKIPNSIIEKNRKAWDCFILGQFYSDPPTQGTIHNIVNGIWSRQYRDVTVSKMEGNAFLFRIPNTLTRDRVLNQRLWQIEGQTMFVAKWEPGVVPMKPELTSAPVWLELRQVPFQFFNEDGLERIASLVGDPKFLHPATANKTNLEVAKVFTLIDPRKLLPEAVNVQFDSGQISRVLVSSPWMPPVCEFCKEVGHNLKRCKTAPILCHSCGSTTHEPDNCSKVKSTAKANQQSRRLKAKQRNVPQVIHISEATPTDIASTSQDPPDLKAIDTSEKRNKGAITKLTATQKKRAEDGGCSHSQC</sequence>
<dbReference type="Pfam" id="PF14111">
    <property type="entry name" value="DUF4283"/>
    <property type="match status" value="1"/>
</dbReference>
<feature type="region of interest" description="Disordered" evidence="1">
    <location>
        <begin position="1"/>
        <end position="52"/>
    </location>
</feature>
<gene>
    <name evidence="3" type="ordered locus">AALP_Aa8g242400</name>
</gene>
<name>A0A087G939_ARAAL</name>
<keyword evidence="4" id="KW-1185">Reference proteome</keyword>
<dbReference type="GO" id="GO:0003676">
    <property type="term" value="F:nucleic acid binding"/>
    <property type="evidence" value="ECO:0007669"/>
    <property type="project" value="InterPro"/>
</dbReference>
<dbReference type="Gramene" id="KFK26391">
    <property type="protein sequence ID" value="KFK26391"/>
    <property type="gene ID" value="AALP_AA8G242400"/>
</dbReference>
<dbReference type="Gene3D" id="4.10.60.10">
    <property type="entry name" value="Zinc finger, CCHC-type"/>
    <property type="match status" value="1"/>
</dbReference>
<evidence type="ECO:0000313" key="3">
    <source>
        <dbReference type="EMBL" id="KFK26391.1"/>
    </source>
</evidence>
<dbReference type="GO" id="GO:0008270">
    <property type="term" value="F:zinc ion binding"/>
    <property type="evidence" value="ECO:0007669"/>
    <property type="project" value="InterPro"/>
</dbReference>
<dbReference type="SUPFAM" id="SSF57756">
    <property type="entry name" value="Retrovirus zinc finger-like domains"/>
    <property type="match status" value="1"/>
</dbReference>
<dbReference type="Proteomes" id="UP000029120">
    <property type="component" value="Chromosome 8"/>
</dbReference>
<dbReference type="OMA" id="QVIHISE"/>
<dbReference type="AlphaFoldDB" id="A0A087G939"/>
<dbReference type="PANTHER" id="PTHR31286:SF55">
    <property type="entry name" value="DUF4283 DOMAIN-CONTAINING PROTEIN"/>
    <property type="match status" value="1"/>
</dbReference>
<evidence type="ECO:0000313" key="4">
    <source>
        <dbReference type="Proteomes" id="UP000029120"/>
    </source>
</evidence>
<feature type="compositionally biased region" description="Low complexity" evidence="1">
    <location>
        <begin position="1"/>
        <end position="33"/>
    </location>
</feature>
<feature type="compositionally biased region" description="Basic and acidic residues" evidence="1">
    <location>
        <begin position="433"/>
        <end position="445"/>
    </location>
</feature>
<evidence type="ECO:0000256" key="1">
    <source>
        <dbReference type="SAM" id="MobiDB-lite"/>
    </source>
</evidence>
<accession>A0A087G939</accession>
<dbReference type="InterPro" id="IPR025558">
    <property type="entry name" value="DUF4283"/>
</dbReference>
<proteinExistence type="predicted"/>
<dbReference type="InterPro" id="IPR040256">
    <property type="entry name" value="At4g02000-like"/>
</dbReference>
<organism evidence="3 4">
    <name type="scientific">Arabis alpina</name>
    <name type="common">Alpine rock-cress</name>
    <dbReference type="NCBI Taxonomy" id="50452"/>
    <lineage>
        <taxon>Eukaryota</taxon>
        <taxon>Viridiplantae</taxon>
        <taxon>Streptophyta</taxon>
        <taxon>Embryophyta</taxon>
        <taxon>Tracheophyta</taxon>
        <taxon>Spermatophyta</taxon>
        <taxon>Magnoliopsida</taxon>
        <taxon>eudicotyledons</taxon>
        <taxon>Gunneridae</taxon>
        <taxon>Pentapetalae</taxon>
        <taxon>rosids</taxon>
        <taxon>malvids</taxon>
        <taxon>Brassicales</taxon>
        <taxon>Brassicaceae</taxon>
        <taxon>Arabideae</taxon>
        <taxon>Arabis</taxon>
    </lineage>
</organism>
<feature type="region of interest" description="Disordered" evidence="1">
    <location>
        <begin position="419"/>
        <end position="470"/>
    </location>
</feature>
<dbReference type="EMBL" id="CM002876">
    <property type="protein sequence ID" value="KFK26391.1"/>
    <property type="molecule type" value="Genomic_DNA"/>
</dbReference>
<dbReference type="PANTHER" id="PTHR31286">
    <property type="entry name" value="GLYCINE-RICH CELL WALL STRUCTURAL PROTEIN 1.8-LIKE"/>
    <property type="match status" value="1"/>
</dbReference>
<feature type="compositionally biased region" description="Polar residues" evidence="1">
    <location>
        <begin position="420"/>
        <end position="431"/>
    </location>
</feature>
<dbReference type="OrthoDB" id="1112563at2759"/>
<protein>
    <recommendedName>
        <fullName evidence="2">DUF4283 domain-containing protein</fullName>
    </recommendedName>
</protein>
<reference evidence="4" key="1">
    <citation type="journal article" date="2015" name="Nat. Plants">
        <title>Genome expansion of Arabis alpina linked with retrotransposition and reduced symmetric DNA methylation.</title>
        <authorList>
            <person name="Willing E.M."/>
            <person name="Rawat V."/>
            <person name="Mandakova T."/>
            <person name="Maumus F."/>
            <person name="James G.V."/>
            <person name="Nordstroem K.J."/>
            <person name="Becker C."/>
            <person name="Warthmann N."/>
            <person name="Chica C."/>
            <person name="Szarzynska B."/>
            <person name="Zytnicki M."/>
            <person name="Albani M.C."/>
            <person name="Kiefer C."/>
            <person name="Bergonzi S."/>
            <person name="Castaings L."/>
            <person name="Mateos J.L."/>
            <person name="Berns M.C."/>
            <person name="Bujdoso N."/>
            <person name="Piofczyk T."/>
            <person name="de Lorenzo L."/>
            <person name="Barrero-Sicilia C."/>
            <person name="Mateos I."/>
            <person name="Piednoel M."/>
            <person name="Hagmann J."/>
            <person name="Chen-Min-Tao R."/>
            <person name="Iglesias-Fernandez R."/>
            <person name="Schuster S.C."/>
            <person name="Alonso-Blanco C."/>
            <person name="Roudier F."/>
            <person name="Carbonero P."/>
            <person name="Paz-Ares J."/>
            <person name="Davis S.J."/>
            <person name="Pecinka A."/>
            <person name="Quesneville H."/>
            <person name="Colot V."/>
            <person name="Lysak M.A."/>
            <person name="Weigel D."/>
            <person name="Coupland G."/>
            <person name="Schneeberger K."/>
        </authorList>
    </citation>
    <scope>NUCLEOTIDE SEQUENCE [LARGE SCALE GENOMIC DNA]</scope>
    <source>
        <strain evidence="4">cv. Pajares</strain>
    </source>
</reference>
<dbReference type="eggNOG" id="KOG1075">
    <property type="taxonomic scope" value="Eukaryota"/>
</dbReference>
<dbReference type="InterPro" id="IPR036875">
    <property type="entry name" value="Znf_CCHC_sf"/>
</dbReference>
<feature type="domain" description="DUF4283" evidence="2">
    <location>
        <begin position="181"/>
        <end position="264"/>
    </location>
</feature>
<evidence type="ECO:0000259" key="2">
    <source>
        <dbReference type="Pfam" id="PF14111"/>
    </source>
</evidence>